<dbReference type="OrthoDB" id="7408369at2"/>
<feature type="transmembrane region" description="Helical" evidence="1">
    <location>
        <begin position="41"/>
        <end position="60"/>
    </location>
</feature>
<comment type="caution">
    <text evidence="2">The sequence shown here is derived from an EMBL/GenBank/DDBJ whole genome shotgun (WGS) entry which is preliminary data.</text>
</comment>
<name>R0D462_CAUVI</name>
<feature type="transmembrane region" description="Helical" evidence="1">
    <location>
        <begin position="7"/>
        <end position="25"/>
    </location>
</feature>
<accession>R0D462</accession>
<sequence>MRLARWIFRLAGIYGILLLAPMYFLERQVAGPAGVLPHAEYYYGFIGTALAAQALFLIIAHDPIRLRPAMLAGVLEKLAFGVPVWALWLQGRVAAPVVAFGTIDLVLAALFVLAYVRTPPARA</sequence>
<dbReference type="EMBL" id="APMP01000002">
    <property type="protein sequence ID" value="ENZ83406.1"/>
    <property type="molecule type" value="Genomic_DNA"/>
</dbReference>
<feature type="transmembrane region" description="Helical" evidence="1">
    <location>
        <begin position="94"/>
        <end position="116"/>
    </location>
</feature>
<evidence type="ECO:0000313" key="2">
    <source>
        <dbReference type="EMBL" id="ENZ83406.1"/>
    </source>
</evidence>
<keyword evidence="3" id="KW-1185">Reference proteome</keyword>
<keyword evidence="1" id="KW-0812">Transmembrane</keyword>
<dbReference type="AlphaFoldDB" id="R0D462"/>
<dbReference type="PATRIC" id="fig|1292034.3.peg.703"/>
<evidence type="ECO:0000256" key="1">
    <source>
        <dbReference type="SAM" id="Phobius"/>
    </source>
</evidence>
<proteinExistence type="predicted"/>
<keyword evidence="1" id="KW-0472">Membrane</keyword>
<feature type="transmembrane region" description="Helical" evidence="1">
    <location>
        <begin position="69"/>
        <end position="88"/>
    </location>
</feature>
<dbReference type="eggNOG" id="ENOG503306N">
    <property type="taxonomic scope" value="Bacteria"/>
</dbReference>
<organism evidence="2 3">
    <name type="scientific">Caulobacter vibrioides OR37</name>
    <dbReference type="NCBI Taxonomy" id="1292034"/>
    <lineage>
        <taxon>Bacteria</taxon>
        <taxon>Pseudomonadati</taxon>
        <taxon>Pseudomonadota</taxon>
        <taxon>Alphaproteobacteria</taxon>
        <taxon>Caulobacterales</taxon>
        <taxon>Caulobacteraceae</taxon>
        <taxon>Caulobacter</taxon>
    </lineage>
</organism>
<dbReference type="Proteomes" id="UP000013063">
    <property type="component" value="Unassembled WGS sequence"/>
</dbReference>
<dbReference type="RefSeq" id="WP_004615823.1">
    <property type="nucleotide sequence ID" value="NZ_APMP01000002.1"/>
</dbReference>
<evidence type="ECO:0000313" key="3">
    <source>
        <dbReference type="Proteomes" id="UP000013063"/>
    </source>
</evidence>
<reference evidence="2 3" key="1">
    <citation type="journal article" date="2013" name="Genome Announc.">
        <title>Draft Genome Sequence for Caulobacter sp. Strain OR37, a Bacterium Tolerant to Heavy Metals.</title>
        <authorList>
            <person name="Utturkar S.M."/>
            <person name="Bollmann A."/>
            <person name="Brzoska R.M."/>
            <person name="Klingeman D.M."/>
            <person name="Epstein S.E."/>
            <person name="Palumbo A.V."/>
            <person name="Brown S.D."/>
        </authorList>
    </citation>
    <scope>NUCLEOTIDE SEQUENCE [LARGE SCALE GENOMIC DNA]</scope>
    <source>
        <strain evidence="2 3">OR37</strain>
    </source>
</reference>
<gene>
    <name evidence="2" type="ORF">OR37_00708</name>
</gene>
<keyword evidence="1" id="KW-1133">Transmembrane helix</keyword>
<protein>
    <submittedName>
        <fullName evidence="2">Uncharacterized protein</fullName>
    </submittedName>
</protein>